<protein>
    <recommendedName>
        <fullName evidence="9">Protein-export membrane protein SecG</fullName>
    </recommendedName>
</protein>
<evidence type="ECO:0000256" key="9">
    <source>
        <dbReference type="RuleBase" id="RU365087"/>
    </source>
</evidence>
<evidence type="ECO:0000256" key="1">
    <source>
        <dbReference type="ARBA" id="ARBA00004141"/>
    </source>
</evidence>
<dbReference type="OrthoDB" id="1708246at2"/>
<accession>A0A1H6L189</accession>
<comment type="subcellular location">
    <subcellularLocation>
        <location evidence="9">Cell membrane</location>
        <topology evidence="9">Multi-pass membrane protein</topology>
    </subcellularLocation>
    <subcellularLocation>
        <location evidence="1">Membrane</location>
        <topology evidence="1">Multi-pass membrane protein</topology>
    </subcellularLocation>
</comment>
<evidence type="ECO:0000313" key="11">
    <source>
        <dbReference type="Proteomes" id="UP000183190"/>
    </source>
</evidence>
<dbReference type="RefSeq" id="WP_074718202.1">
    <property type="nucleotide sequence ID" value="NZ_FNWV01000011.1"/>
</dbReference>
<evidence type="ECO:0000256" key="3">
    <source>
        <dbReference type="ARBA" id="ARBA00022448"/>
    </source>
</evidence>
<keyword evidence="4 9" id="KW-0812">Transmembrane</keyword>
<evidence type="ECO:0000313" key="10">
    <source>
        <dbReference type="EMBL" id="SEH77884.1"/>
    </source>
</evidence>
<evidence type="ECO:0000256" key="7">
    <source>
        <dbReference type="ARBA" id="ARBA00023010"/>
    </source>
</evidence>
<gene>
    <name evidence="10" type="ORF">SAMN02910265_02656</name>
</gene>
<comment type="similarity">
    <text evidence="2 9">Belongs to the SecG family.</text>
</comment>
<dbReference type="InterPro" id="IPR004692">
    <property type="entry name" value="SecG"/>
</dbReference>
<keyword evidence="5 9" id="KW-0653">Protein transport</keyword>
<dbReference type="GO" id="GO:0005886">
    <property type="term" value="C:plasma membrane"/>
    <property type="evidence" value="ECO:0007669"/>
    <property type="project" value="UniProtKB-SubCell"/>
</dbReference>
<evidence type="ECO:0000256" key="8">
    <source>
        <dbReference type="ARBA" id="ARBA00023136"/>
    </source>
</evidence>
<keyword evidence="8 9" id="KW-0472">Membrane</keyword>
<keyword evidence="9" id="KW-1003">Cell membrane</keyword>
<evidence type="ECO:0000256" key="5">
    <source>
        <dbReference type="ARBA" id="ARBA00022927"/>
    </source>
</evidence>
<sequence>MSTLEIIGGVVILVISLLTIILCLSQEQKSQDSMTAALTGASADSFYGKNEGRTKEAILAKITRTLAILLFIAVLAVNIVPIFTK</sequence>
<dbReference type="AlphaFoldDB" id="A0A1H6L189"/>
<evidence type="ECO:0000256" key="4">
    <source>
        <dbReference type="ARBA" id="ARBA00022692"/>
    </source>
</evidence>
<feature type="transmembrane region" description="Helical" evidence="9">
    <location>
        <begin position="65"/>
        <end position="84"/>
    </location>
</feature>
<organism evidence="10 11">
    <name type="scientific">Ruminococcus flavefaciens</name>
    <dbReference type="NCBI Taxonomy" id="1265"/>
    <lineage>
        <taxon>Bacteria</taxon>
        <taxon>Bacillati</taxon>
        <taxon>Bacillota</taxon>
        <taxon>Clostridia</taxon>
        <taxon>Eubacteriales</taxon>
        <taxon>Oscillospiraceae</taxon>
        <taxon>Ruminococcus</taxon>
    </lineage>
</organism>
<keyword evidence="7 9" id="KW-0811">Translocation</keyword>
<keyword evidence="3 9" id="KW-0813">Transport</keyword>
<evidence type="ECO:0000256" key="6">
    <source>
        <dbReference type="ARBA" id="ARBA00022989"/>
    </source>
</evidence>
<comment type="function">
    <text evidence="9">Involved in protein export. Participates in an early event of protein translocation.</text>
</comment>
<feature type="transmembrane region" description="Helical" evidence="9">
    <location>
        <begin position="6"/>
        <end position="24"/>
    </location>
</feature>
<reference evidence="10 11" key="1">
    <citation type="submission" date="2016-10" db="EMBL/GenBank/DDBJ databases">
        <authorList>
            <person name="de Groot N.N."/>
        </authorList>
    </citation>
    <scope>NUCLEOTIDE SEQUENCE [LARGE SCALE GENOMIC DNA]</scope>
    <source>
        <strain evidence="10 11">YAD2003</strain>
    </source>
</reference>
<dbReference type="GO" id="GO:0009306">
    <property type="term" value="P:protein secretion"/>
    <property type="evidence" value="ECO:0007669"/>
    <property type="project" value="UniProtKB-UniRule"/>
</dbReference>
<dbReference type="GO" id="GO:0015450">
    <property type="term" value="F:protein-transporting ATPase activity"/>
    <property type="evidence" value="ECO:0007669"/>
    <property type="project" value="UniProtKB-UniRule"/>
</dbReference>
<dbReference type="Proteomes" id="UP000183190">
    <property type="component" value="Unassembled WGS sequence"/>
</dbReference>
<keyword evidence="6 9" id="KW-1133">Transmembrane helix</keyword>
<proteinExistence type="inferred from homology"/>
<name>A0A1H6L189_RUMFL</name>
<evidence type="ECO:0000256" key="2">
    <source>
        <dbReference type="ARBA" id="ARBA00008445"/>
    </source>
</evidence>
<dbReference type="EMBL" id="FNWV01000011">
    <property type="protein sequence ID" value="SEH77884.1"/>
    <property type="molecule type" value="Genomic_DNA"/>
</dbReference>
<dbReference type="Pfam" id="PF03840">
    <property type="entry name" value="SecG"/>
    <property type="match status" value="1"/>
</dbReference>
<dbReference type="NCBIfam" id="TIGR00810">
    <property type="entry name" value="secG"/>
    <property type="match status" value="1"/>
</dbReference>